<feature type="compositionally biased region" description="Basic and acidic residues" evidence="5">
    <location>
        <begin position="469"/>
        <end position="483"/>
    </location>
</feature>
<dbReference type="AlphaFoldDB" id="A0A163IZ74"/>
<dbReference type="InParanoid" id="A0A163IZ74"/>
<dbReference type="PANTHER" id="PTHR12202:SF0">
    <property type="entry name" value="ESF1 HOMOLOG"/>
    <property type="match status" value="1"/>
</dbReference>
<organism evidence="8">
    <name type="scientific">Absidia glauca</name>
    <name type="common">Pin mould</name>
    <dbReference type="NCBI Taxonomy" id="4829"/>
    <lineage>
        <taxon>Eukaryota</taxon>
        <taxon>Fungi</taxon>
        <taxon>Fungi incertae sedis</taxon>
        <taxon>Mucoromycota</taxon>
        <taxon>Mucoromycotina</taxon>
        <taxon>Mucoromycetes</taxon>
        <taxon>Mucorales</taxon>
        <taxon>Cunninghamellaceae</taxon>
        <taxon>Absidia</taxon>
    </lineage>
</organism>
<evidence type="ECO:0000256" key="4">
    <source>
        <dbReference type="ARBA" id="ARBA00023242"/>
    </source>
</evidence>
<evidence type="ECO:0000256" key="3">
    <source>
        <dbReference type="ARBA" id="ARBA00023054"/>
    </source>
</evidence>
<evidence type="ECO:0000259" key="6">
    <source>
        <dbReference type="Pfam" id="PF08159"/>
    </source>
</evidence>
<evidence type="ECO:0000256" key="2">
    <source>
        <dbReference type="ARBA" id="ARBA00009087"/>
    </source>
</evidence>
<feature type="compositionally biased region" description="Polar residues" evidence="5">
    <location>
        <begin position="1"/>
        <end position="12"/>
    </location>
</feature>
<feature type="compositionally biased region" description="Basic and acidic residues" evidence="5">
    <location>
        <begin position="493"/>
        <end position="507"/>
    </location>
</feature>
<dbReference type="InterPro" id="IPR012580">
    <property type="entry name" value="NUC153"/>
</dbReference>
<feature type="domain" description="ESF1 RRM" evidence="7">
    <location>
        <begin position="178"/>
        <end position="339"/>
    </location>
</feature>
<dbReference type="OMA" id="YEMEMSW"/>
<feature type="region of interest" description="Disordered" evidence="5">
    <location>
        <begin position="424"/>
        <end position="575"/>
    </location>
</feature>
<feature type="compositionally biased region" description="Basic and acidic residues" evidence="5">
    <location>
        <begin position="100"/>
        <end position="111"/>
    </location>
</feature>
<feature type="compositionally biased region" description="Basic and acidic residues" evidence="5">
    <location>
        <begin position="224"/>
        <end position="243"/>
    </location>
</feature>
<dbReference type="InterPro" id="IPR056750">
    <property type="entry name" value="RRM_ESF1"/>
</dbReference>
<feature type="compositionally biased region" description="Acidic residues" evidence="5">
    <location>
        <begin position="88"/>
        <end position="99"/>
    </location>
</feature>
<evidence type="ECO:0000256" key="1">
    <source>
        <dbReference type="ARBA" id="ARBA00004604"/>
    </source>
</evidence>
<feature type="region of interest" description="Disordered" evidence="5">
    <location>
        <begin position="1"/>
        <end position="179"/>
    </location>
</feature>
<feature type="compositionally biased region" description="Acidic residues" evidence="5">
    <location>
        <begin position="244"/>
        <end position="254"/>
    </location>
</feature>
<dbReference type="EMBL" id="LT550732">
    <property type="protein sequence ID" value="SAL96215.1"/>
    <property type="molecule type" value="Genomic_DNA"/>
</dbReference>
<feature type="compositionally biased region" description="Basic and acidic residues" evidence="5">
    <location>
        <begin position="64"/>
        <end position="87"/>
    </location>
</feature>
<evidence type="ECO:0000259" key="7">
    <source>
        <dbReference type="Pfam" id="PF25121"/>
    </source>
</evidence>
<feature type="compositionally biased region" description="Acidic residues" evidence="5">
    <location>
        <begin position="115"/>
        <end position="128"/>
    </location>
</feature>
<dbReference type="GO" id="GO:0006364">
    <property type="term" value="P:rRNA processing"/>
    <property type="evidence" value="ECO:0007669"/>
    <property type="project" value="InterPro"/>
</dbReference>
<feature type="domain" description="NUC153" evidence="6">
    <location>
        <begin position="636"/>
        <end position="664"/>
    </location>
</feature>
<protein>
    <submittedName>
        <fullName evidence="8">Uncharacterized protein</fullName>
    </submittedName>
</protein>
<feature type="compositionally biased region" description="Basic and acidic residues" evidence="5">
    <location>
        <begin position="665"/>
        <end position="687"/>
    </location>
</feature>
<reference evidence="8" key="1">
    <citation type="submission" date="2016-04" db="EMBL/GenBank/DDBJ databases">
        <authorList>
            <person name="Evans L.H."/>
            <person name="Alamgir A."/>
            <person name="Owens N."/>
            <person name="Weber N.D."/>
            <person name="Virtaneva K."/>
            <person name="Barbian K."/>
            <person name="Babar A."/>
            <person name="Rosenke K."/>
        </authorList>
    </citation>
    <scope>NUCLEOTIDE SEQUENCE [LARGE SCALE GENOMIC DNA]</scope>
    <source>
        <strain evidence="8">CBS 101.48</strain>
    </source>
</reference>
<feature type="compositionally biased region" description="Polar residues" evidence="5">
    <location>
        <begin position="697"/>
        <end position="711"/>
    </location>
</feature>
<dbReference type="InterPro" id="IPR039754">
    <property type="entry name" value="Esf1"/>
</dbReference>
<feature type="region of interest" description="Disordered" evidence="5">
    <location>
        <begin position="224"/>
        <end position="256"/>
    </location>
</feature>
<sequence length="732" mass="84369">MPPQKKQQPSANRSDEKINDPRFKKVHNDPRFLRPKKKDTKVTIDKRFKSMLTSKDFGTGAGPKVDKYGRKLQADSAEKELKRFYHIDEDEDDDSDDEDNKSLTELEKELMADEGNLEDEESSDEDESPLGIGQKGYDPMRGKGVIDDSDTSDEDVEEEVSESEEEDEIPQIQQGEETRRLALVNLDWDKVKSMDIYQVLNGFKPKTGVIERVTIFPSEFGKERIDREEREGPPKEIFKSTENDKDDEDSDEEVTEKTIIRDQVEEGMGEDFDQEALRKYQLERLKYYYAVVECDSPFTAKILYQSCDGNEYENSANFFDMRYIPDEMDFDDTPRDTCTQVPDSYKPLKFRTEALQHTRVNLTWDQDLPERVQLTRREFTESDLKELDFDAYLASSDEDGDDSDNDEDVEAMRAKYRKLLANGDSNVYDDKTNGDDDEGEGDMEITFTPGLSEKTGGLGAGDSDSEDDAQPKEETSIETYMRKQKEKRMAKKERRELENKDNDDTFNKKNNKKSGRKAAQQAFGESDNDDELDGDAFFKEARAEMEKEGAAPVVKETKEKKKNKKKKLTKEERLEQKRQKAELELLMDDDQTKGDGFDMKEVLKREKLEKKKGKKSRKEKELLEATTDNFEINVQDPRFAALQDSHHFAIDPTNPQFKKTKNMKKLMEARQSKLNDDIGQGEEWKKDVKTKKIPSAEEQSTPKSGSLSQLVDSVKRKGALAQPKLGKRQKQQ</sequence>
<dbReference type="PANTHER" id="PTHR12202">
    <property type="entry name" value="ESF1 HOMOLOG"/>
    <property type="match status" value="1"/>
</dbReference>
<feature type="compositionally biased region" description="Basic and acidic residues" evidence="5">
    <location>
        <begin position="13"/>
        <end position="32"/>
    </location>
</feature>
<feature type="region of interest" description="Disordered" evidence="5">
    <location>
        <begin position="662"/>
        <end position="732"/>
    </location>
</feature>
<comment type="subcellular location">
    <subcellularLocation>
        <location evidence="1">Nucleus</location>
        <location evidence="1">Nucleolus</location>
    </subcellularLocation>
</comment>
<accession>A0A163IZ74</accession>
<keyword evidence="9" id="KW-1185">Reference proteome</keyword>
<feature type="compositionally biased region" description="Acidic residues" evidence="5">
    <location>
        <begin position="147"/>
        <end position="169"/>
    </location>
</feature>
<comment type="similarity">
    <text evidence="2">Belongs to the ESF1 family.</text>
</comment>
<gene>
    <name evidence="8" type="primary">ABSGL_01590.1 scaffold 1725</name>
</gene>
<dbReference type="OrthoDB" id="431825at2759"/>
<keyword evidence="3" id="KW-0175">Coiled coil</keyword>
<dbReference type="GO" id="GO:0005730">
    <property type="term" value="C:nucleolus"/>
    <property type="evidence" value="ECO:0007669"/>
    <property type="project" value="UniProtKB-SubCell"/>
</dbReference>
<dbReference type="GO" id="GO:0003723">
    <property type="term" value="F:RNA binding"/>
    <property type="evidence" value="ECO:0007669"/>
    <property type="project" value="TreeGrafter"/>
</dbReference>
<proteinExistence type="inferred from homology"/>
<keyword evidence="4" id="KW-0539">Nucleus</keyword>
<evidence type="ECO:0000313" key="8">
    <source>
        <dbReference type="EMBL" id="SAL96215.1"/>
    </source>
</evidence>
<name>A0A163IZ74_ABSGL</name>
<dbReference type="Pfam" id="PF08159">
    <property type="entry name" value="NUC153"/>
    <property type="match status" value="1"/>
</dbReference>
<dbReference type="Proteomes" id="UP000078561">
    <property type="component" value="Unassembled WGS sequence"/>
</dbReference>
<dbReference type="Pfam" id="PF25121">
    <property type="entry name" value="RRM_ESF1"/>
    <property type="match status" value="1"/>
</dbReference>
<evidence type="ECO:0000256" key="5">
    <source>
        <dbReference type="SAM" id="MobiDB-lite"/>
    </source>
</evidence>
<feature type="compositionally biased region" description="Basic and acidic residues" evidence="5">
    <location>
        <begin position="536"/>
        <end position="559"/>
    </location>
</feature>
<dbReference type="FunCoup" id="A0A163IZ74">
    <property type="interactions" value="772"/>
</dbReference>
<evidence type="ECO:0000313" key="9">
    <source>
        <dbReference type="Proteomes" id="UP000078561"/>
    </source>
</evidence>
<dbReference type="STRING" id="4829.A0A163IZ74"/>